<keyword evidence="1" id="KW-0732">Signal</keyword>
<evidence type="ECO:0000313" key="4">
    <source>
        <dbReference type="Proteomes" id="UP000245489"/>
    </source>
</evidence>
<gene>
    <name evidence="3" type="ORF">LV89_03481</name>
</gene>
<dbReference type="Proteomes" id="UP000245489">
    <property type="component" value="Unassembled WGS sequence"/>
</dbReference>
<evidence type="ECO:0000313" key="3">
    <source>
        <dbReference type="EMBL" id="PWK22096.1"/>
    </source>
</evidence>
<dbReference type="CDD" id="cd09604">
    <property type="entry name" value="M1_APN_like"/>
    <property type="match status" value="1"/>
</dbReference>
<dbReference type="GO" id="GO:0008237">
    <property type="term" value="F:metallopeptidase activity"/>
    <property type="evidence" value="ECO:0007669"/>
    <property type="project" value="InterPro"/>
</dbReference>
<feature type="domain" description="Peptidase M1 membrane alanine aminopeptidase" evidence="2">
    <location>
        <begin position="395"/>
        <end position="547"/>
    </location>
</feature>
<organism evidence="3 4">
    <name type="scientific">Arcicella aurantiaca</name>
    <dbReference type="NCBI Taxonomy" id="591202"/>
    <lineage>
        <taxon>Bacteria</taxon>
        <taxon>Pseudomonadati</taxon>
        <taxon>Bacteroidota</taxon>
        <taxon>Cytophagia</taxon>
        <taxon>Cytophagales</taxon>
        <taxon>Flectobacillaceae</taxon>
        <taxon>Arcicella</taxon>
    </lineage>
</organism>
<evidence type="ECO:0000259" key="2">
    <source>
        <dbReference type="Pfam" id="PF01433"/>
    </source>
</evidence>
<dbReference type="GO" id="GO:0008270">
    <property type="term" value="F:zinc ion binding"/>
    <property type="evidence" value="ECO:0007669"/>
    <property type="project" value="InterPro"/>
</dbReference>
<name>A0A316DWB9_9BACT</name>
<feature type="signal peptide" evidence="1">
    <location>
        <begin position="1"/>
        <end position="19"/>
    </location>
</feature>
<accession>A0A316DWB9</accession>
<dbReference type="AlphaFoldDB" id="A0A316DWB9"/>
<feature type="chain" id="PRO_5016419198" description="Peptidase M1 membrane alanine aminopeptidase domain-containing protein" evidence="1">
    <location>
        <begin position="20"/>
        <end position="655"/>
    </location>
</feature>
<protein>
    <recommendedName>
        <fullName evidence="2">Peptidase M1 membrane alanine aminopeptidase domain-containing protein</fullName>
    </recommendedName>
</protein>
<sequence length="655" mass="74073">MKKILFGAFALMSTFGTMAQQTPQKSNYSQHDLFNPLFNYTLSTPTRSGTGSPGATYWQNSADYKINVSLDDVKNTIDGDVEITYKNASPDKLNFLWLQLDQNQFNPKSRGGLSTPINGGRYGNVGFEGGYQVKSVTIDGKSADFYVTDTRMQIKLATPLLERTGSTKIKVTFSFNIPKYGSDRLGMQEAKNGTVFELAQWYPRMCVYDDVEGWNVLPYLGAGEFYLEYGNFEYAVTVPSSHIVVGSGELTNPTECWTSEQQKRLAEASNSDKTVIILGKEEVGTDNSRPKKDGKITWKFRCNMARDVAFATSKAFIIDAAKINLPSGKKSLAMSAYPVESAGDKAWTRSTEYVKGAIEYYSKWLYEYSYPVATNVAGVVGGMEYPGIVFCGSNSQGEGLWGVTDHEFGHNWFPMIVGSNERKFAWMDEGFNTFINFYSTDDFNKGEYKGAKIDMHQMSKQLFREGTEPIMNIPDVLQANGLGFEAYYKPGLGLKMLREQILGTERFDYAFREYIKRWAFKHPTPYDFFKTMEDAAGEDLSWFWRGWFYETWKLDQSVKDVQYIEQDPKNGAIITIENLEKLAMPAIVEMEMVGGTKERVTLPVEIWQRGGSWTFKSATTLPLKSVTIDPDHVFPDYNSKNNTWKPLNYKAPKAN</sequence>
<dbReference type="Pfam" id="PF01433">
    <property type="entry name" value="Peptidase_M1"/>
    <property type="match status" value="1"/>
</dbReference>
<proteinExistence type="predicted"/>
<dbReference type="RefSeq" id="WP_229201546.1">
    <property type="nucleotide sequence ID" value="NZ_QGGO01000021.1"/>
</dbReference>
<dbReference type="SUPFAM" id="SSF55486">
    <property type="entry name" value="Metalloproteases ('zincins'), catalytic domain"/>
    <property type="match status" value="1"/>
</dbReference>
<comment type="caution">
    <text evidence="3">The sequence shown here is derived from an EMBL/GenBank/DDBJ whole genome shotgun (WGS) entry which is preliminary data.</text>
</comment>
<dbReference type="Gene3D" id="1.10.390.10">
    <property type="entry name" value="Neutral Protease Domain 2"/>
    <property type="match status" value="1"/>
</dbReference>
<evidence type="ECO:0000256" key="1">
    <source>
        <dbReference type="SAM" id="SignalP"/>
    </source>
</evidence>
<reference evidence="3 4" key="1">
    <citation type="submission" date="2018-05" db="EMBL/GenBank/DDBJ databases">
        <title>Genomic Encyclopedia of Archaeal and Bacterial Type Strains, Phase II (KMG-II): from individual species to whole genera.</title>
        <authorList>
            <person name="Goeker M."/>
        </authorList>
    </citation>
    <scope>NUCLEOTIDE SEQUENCE [LARGE SCALE GENOMIC DNA]</scope>
    <source>
        <strain evidence="3 4">DSM 22214</strain>
    </source>
</reference>
<keyword evidence="4" id="KW-1185">Reference proteome</keyword>
<dbReference type="InterPro" id="IPR014782">
    <property type="entry name" value="Peptidase_M1_dom"/>
</dbReference>
<dbReference type="InterPro" id="IPR027268">
    <property type="entry name" value="Peptidase_M4/M1_CTD_sf"/>
</dbReference>
<dbReference type="EMBL" id="QGGO01000021">
    <property type="protein sequence ID" value="PWK22096.1"/>
    <property type="molecule type" value="Genomic_DNA"/>
</dbReference>